<dbReference type="SUPFAM" id="SSF53335">
    <property type="entry name" value="S-adenosyl-L-methionine-dependent methyltransferases"/>
    <property type="match status" value="1"/>
</dbReference>
<gene>
    <name evidence="5" type="ORF">HCT48_02990</name>
</gene>
<evidence type="ECO:0000313" key="6">
    <source>
        <dbReference type="Proteomes" id="UP000778951"/>
    </source>
</evidence>
<dbReference type="Gene3D" id="3.30.750.80">
    <property type="entry name" value="RNA methyltransferase domain (HRMD) like"/>
    <property type="match status" value="1"/>
</dbReference>
<evidence type="ECO:0000256" key="1">
    <source>
        <dbReference type="ARBA" id="ARBA00022603"/>
    </source>
</evidence>
<keyword evidence="3" id="KW-0949">S-adenosyl-L-methionine</keyword>
<reference evidence="5" key="1">
    <citation type="submission" date="2020-03" db="EMBL/GenBank/DDBJ databases">
        <title>Spirochaetal bacteria isolated from arthropods constitute a novel genus Entomospira genus novum within the order Spirochaetales.</title>
        <authorList>
            <person name="Grana-Miraglia L."/>
            <person name="Sikutova S."/>
            <person name="Fingerle V."/>
            <person name="Sing A."/>
            <person name="Castillo-Ramirez S."/>
            <person name="Margos G."/>
            <person name="Rudolf I."/>
        </authorList>
    </citation>
    <scope>NUCLEOTIDE SEQUENCE</scope>
    <source>
        <strain evidence="5">BR149</strain>
    </source>
</reference>
<keyword evidence="6" id="KW-1185">Reference proteome</keyword>
<dbReference type="EMBL" id="JAATLM010000001">
    <property type="protein sequence ID" value="NIZ69178.1"/>
    <property type="molecule type" value="Genomic_DNA"/>
</dbReference>
<sequence>MDKQAPEMSQEEYYLKSFMRSLKKRLAHRREWAVAEETTGYRLFDRENNIPLTIDFYNDKYAVVVAYLEEDDAWVADAYLLVIQKALGISADRLFYKERRKGVRGGVAREVDQASVEIEMQEYGLFYQLNLSDHLDVGIFMDHRNLRGELMKYARGLRVLNLFSYTGSFGLSMAAGGASEVINVDLSARYLEIAKANFVRNGLLGDQFKFIKADIMQWLKDAVAQYANHFDVIICDPPAFSNSRAMAGTLNIQRDYLWLIEQSAKLLRAKSGVIYFSSPLQELQFQHRKLPNFKIKEITDFTLPYDFRKTKVHRCWQIRLYWQEKERAHGRPRKNFTPHRR</sequence>
<dbReference type="CDD" id="cd02440">
    <property type="entry name" value="AdoMet_MTases"/>
    <property type="match status" value="1"/>
</dbReference>
<evidence type="ECO:0000256" key="3">
    <source>
        <dbReference type="ARBA" id="ARBA00022691"/>
    </source>
</evidence>
<keyword evidence="2" id="KW-0808">Transferase</keyword>
<dbReference type="PANTHER" id="PTHR43042">
    <property type="entry name" value="SAM-DEPENDENT METHYLTRANSFERASE"/>
    <property type="match status" value="1"/>
</dbReference>
<proteinExistence type="predicted"/>
<comment type="caution">
    <text evidence="5">The sequence shown here is derived from an EMBL/GenBank/DDBJ whole genome shotgun (WGS) entry which is preliminary data.</text>
</comment>
<dbReference type="Gene3D" id="3.40.50.150">
    <property type="entry name" value="Vaccinia Virus protein VP39"/>
    <property type="match status" value="1"/>
</dbReference>
<evidence type="ECO:0000256" key="2">
    <source>
        <dbReference type="ARBA" id="ARBA00022679"/>
    </source>
</evidence>
<accession>A0A968GFP9</accession>
<dbReference type="Proteomes" id="UP000778951">
    <property type="component" value="Unassembled WGS sequence"/>
</dbReference>
<feature type="domain" description="S-adenosylmethionine-dependent methyltransferase" evidence="4">
    <location>
        <begin position="119"/>
        <end position="264"/>
    </location>
</feature>
<keyword evidence="1 5" id="KW-0489">Methyltransferase</keyword>
<evidence type="ECO:0000259" key="4">
    <source>
        <dbReference type="Pfam" id="PF10672"/>
    </source>
</evidence>
<dbReference type="GO" id="GO:0008168">
    <property type="term" value="F:methyltransferase activity"/>
    <property type="evidence" value="ECO:0007669"/>
    <property type="project" value="UniProtKB-KW"/>
</dbReference>
<name>A0A968GFP9_9SPIO</name>
<dbReference type="AlphaFoldDB" id="A0A968GFP9"/>
<dbReference type="Pfam" id="PF10672">
    <property type="entry name" value="Methyltrans_SAM"/>
    <property type="match status" value="1"/>
</dbReference>
<dbReference type="InterPro" id="IPR019614">
    <property type="entry name" value="SAM-dep_methyl-trfase"/>
</dbReference>
<evidence type="ECO:0000313" key="5">
    <source>
        <dbReference type="EMBL" id="NIZ69178.1"/>
    </source>
</evidence>
<protein>
    <submittedName>
        <fullName evidence="5">Methyltransferase domain-containing protein</fullName>
    </submittedName>
</protein>
<dbReference type="RefSeq" id="WP_167695277.1">
    <property type="nucleotide sequence ID" value="NZ_CP118181.1"/>
</dbReference>
<dbReference type="GO" id="GO:0032259">
    <property type="term" value="P:methylation"/>
    <property type="evidence" value="ECO:0007669"/>
    <property type="project" value="UniProtKB-KW"/>
</dbReference>
<organism evidence="5 6">
    <name type="scientific">Entomospira culicis</name>
    <dbReference type="NCBI Taxonomy" id="2719989"/>
    <lineage>
        <taxon>Bacteria</taxon>
        <taxon>Pseudomonadati</taxon>
        <taxon>Spirochaetota</taxon>
        <taxon>Spirochaetia</taxon>
        <taxon>Spirochaetales</taxon>
        <taxon>Spirochaetaceae</taxon>
        <taxon>Entomospira</taxon>
    </lineage>
</organism>
<dbReference type="InterPro" id="IPR029063">
    <property type="entry name" value="SAM-dependent_MTases_sf"/>
</dbReference>
<dbReference type="PANTHER" id="PTHR43042:SF3">
    <property type="entry name" value="RIBOSOMAL RNA LARGE SUBUNIT METHYLTRANSFERASE YWBD-RELATED"/>
    <property type="match status" value="1"/>
</dbReference>